<protein>
    <submittedName>
        <fullName evidence="2">C-lysozyme inhibitor</fullName>
    </submittedName>
</protein>
<dbReference type="OrthoDB" id="9033596at2"/>
<evidence type="ECO:0000313" key="2">
    <source>
        <dbReference type="EMBL" id="KEZ76408.1"/>
    </source>
</evidence>
<dbReference type="Gene3D" id="3.40.1420.10">
    <property type="entry name" value="Inhibitor of vertebrate lysozyme"/>
    <property type="match status" value="1"/>
</dbReference>
<accession>A0A084II74</accession>
<dbReference type="AlphaFoldDB" id="A0A084II74"/>
<evidence type="ECO:0000256" key="1">
    <source>
        <dbReference type="SAM" id="SignalP"/>
    </source>
</evidence>
<dbReference type="RefSeq" id="WP_037339998.1">
    <property type="nucleotide sequence ID" value="NZ_APNK01000030.1"/>
</dbReference>
<proteinExistence type="predicted"/>
<sequence length="146" mass="15555">MRRFVSASLFVGAVLAMPAAFAAGSGSDALYPSQLLKSKPALKTQYDNLVAPIQAQHGWVSSMGTETPVSRITIEGADYAVLSGCKPHDCSGESLVSLMTPSSDQAVGALVVNQGQRAMGPKSSKIIWLGQPDRPQRRFIAAYLFR</sequence>
<gene>
    <name evidence="2" type="ORF">C41B8_14995</name>
</gene>
<dbReference type="Proteomes" id="UP000028302">
    <property type="component" value="Unassembled WGS sequence"/>
</dbReference>
<keyword evidence="3" id="KW-1185">Reference proteome</keyword>
<feature type="signal peptide" evidence="1">
    <location>
        <begin position="1"/>
        <end position="22"/>
    </location>
</feature>
<comment type="caution">
    <text evidence="2">The sequence shown here is derived from an EMBL/GenBank/DDBJ whole genome shotgun (WGS) entry which is preliminary data.</text>
</comment>
<evidence type="ECO:0000313" key="3">
    <source>
        <dbReference type="Proteomes" id="UP000028302"/>
    </source>
</evidence>
<reference evidence="2 3" key="1">
    <citation type="submission" date="2013-03" db="EMBL/GenBank/DDBJ databases">
        <title>Salinisphaera hydrothermalis C41B8 Genome Sequencing.</title>
        <authorList>
            <person name="Li C."/>
            <person name="Lai Q."/>
            <person name="Shao Z."/>
        </authorList>
    </citation>
    <scope>NUCLEOTIDE SEQUENCE [LARGE SCALE GENOMIC DNA]</scope>
    <source>
        <strain evidence="2 3">C41B8</strain>
    </source>
</reference>
<dbReference type="STRING" id="1304275.C41B8_14995"/>
<organism evidence="2 3">
    <name type="scientific">Salinisphaera hydrothermalis (strain C41B8)</name>
    <dbReference type="NCBI Taxonomy" id="1304275"/>
    <lineage>
        <taxon>Bacteria</taxon>
        <taxon>Pseudomonadati</taxon>
        <taxon>Pseudomonadota</taxon>
        <taxon>Gammaproteobacteria</taxon>
        <taxon>Salinisphaerales</taxon>
        <taxon>Salinisphaeraceae</taxon>
        <taxon>Salinisphaera</taxon>
    </lineage>
</organism>
<dbReference type="Pfam" id="PF08816">
    <property type="entry name" value="Ivy"/>
    <property type="match status" value="1"/>
</dbReference>
<name>A0A084II74_SALHC</name>
<feature type="chain" id="PRO_5001776495" evidence="1">
    <location>
        <begin position="23"/>
        <end position="146"/>
    </location>
</feature>
<dbReference type="InterPro" id="IPR036501">
    <property type="entry name" value="Inhibitor_vert_lysozyme_sf"/>
</dbReference>
<dbReference type="EMBL" id="APNK01000030">
    <property type="protein sequence ID" value="KEZ76408.1"/>
    <property type="molecule type" value="Genomic_DNA"/>
</dbReference>
<dbReference type="SUPFAM" id="SSF89872">
    <property type="entry name" value="Inhibitor of vertebrate lysozyme, Ivy"/>
    <property type="match status" value="1"/>
</dbReference>
<keyword evidence="1" id="KW-0732">Signal</keyword>